<keyword evidence="2" id="KW-0812">Transmembrane</keyword>
<evidence type="ECO:0000256" key="1">
    <source>
        <dbReference type="SAM" id="MobiDB-lite"/>
    </source>
</evidence>
<feature type="compositionally biased region" description="Basic and acidic residues" evidence="1">
    <location>
        <begin position="1"/>
        <end position="10"/>
    </location>
</feature>
<keyword evidence="2" id="KW-1133">Transmembrane helix</keyword>
<feature type="region of interest" description="Disordered" evidence="1">
    <location>
        <begin position="1"/>
        <end position="42"/>
    </location>
</feature>
<accession>A0A7T8KHF0</accession>
<evidence type="ECO:0000256" key="2">
    <source>
        <dbReference type="SAM" id="Phobius"/>
    </source>
</evidence>
<keyword evidence="2" id="KW-0472">Membrane</keyword>
<name>A0A7T8KHF0_CALRO</name>
<feature type="transmembrane region" description="Helical" evidence="2">
    <location>
        <begin position="62"/>
        <end position="79"/>
    </location>
</feature>
<dbReference type="Proteomes" id="UP000595437">
    <property type="component" value="Chromosome 1"/>
</dbReference>
<evidence type="ECO:0000313" key="3">
    <source>
        <dbReference type="EMBL" id="QQP56007.1"/>
    </source>
</evidence>
<keyword evidence="4" id="KW-1185">Reference proteome</keyword>
<dbReference type="EMBL" id="CP045890">
    <property type="protein sequence ID" value="QQP56007.1"/>
    <property type="molecule type" value="Genomic_DNA"/>
</dbReference>
<feature type="non-terminal residue" evidence="3">
    <location>
        <position position="86"/>
    </location>
</feature>
<sequence length="86" mass="9373">MRATEEERVSLLRNGSDHGNSGSYEAIQRDPQDHSEGDDESLDLEGCAGSCCCHPTSLCHRLIALALMCFLGFGSYFCYDNPGALQ</sequence>
<proteinExistence type="predicted"/>
<dbReference type="OrthoDB" id="424834at2759"/>
<protein>
    <submittedName>
        <fullName evidence="3">Uncharacterized protein</fullName>
    </submittedName>
</protein>
<reference evidence="4" key="1">
    <citation type="submission" date="2021-01" db="EMBL/GenBank/DDBJ databases">
        <title>Caligus Genome Assembly.</title>
        <authorList>
            <person name="Gallardo-Escarate C."/>
        </authorList>
    </citation>
    <scope>NUCLEOTIDE SEQUENCE [LARGE SCALE GENOMIC DNA]</scope>
</reference>
<dbReference type="AlphaFoldDB" id="A0A7T8KHF0"/>
<organism evidence="3 4">
    <name type="scientific">Caligus rogercresseyi</name>
    <name type="common">Sea louse</name>
    <dbReference type="NCBI Taxonomy" id="217165"/>
    <lineage>
        <taxon>Eukaryota</taxon>
        <taxon>Metazoa</taxon>
        <taxon>Ecdysozoa</taxon>
        <taxon>Arthropoda</taxon>
        <taxon>Crustacea</taxon>
        <taxon>Multicrustacea</taxon>
        <taxon>Hexanauplia</taxon>
        <taxon>Copepoda</taxon>
        <taxon>Siphonostomatoida</taxon>
        <taxon>Caligidae</taxon>
        <taxon>Caligus</taxon>
    </lineage>
</organism>
<evidence type="ECO:0000313" key="4">
    <source>
        <dbReference type="Proteomes" id="UP000595437"/>
    </source>
</evidence>
<gene>
    <name evidence="3" type="ORF">FKW44_000524</name>
</gene>